<dbReference type="Proteomes" id="UP000774326">
    <property type="component" value="Unassembled WGS sequence"/>
</dbReference>
<accession>A0A9P8Q120</accession>
<dbReference type="EMBL" id="JAEUBG010004547">
    <property type="protein sequence ID" value="KAH3681210.1"/>
    <property type="molecule type" value="Genomic_DNA"/>
</dbReference>
<evidence type="ECO:0000256" key="1">
    <source>
        <dbReference type="SAM" id="MobiDB-lite"/>
    </source>
</evidence>
<name>A0A9P8Q120_WICPI</name>
<keyword evidence="3" id="KW-1185">Reference proteome</keyword>
<reference evidence="2" key="2">
    <citation type="submission" date="2021-01" db="EMBL/GenBank/DDBJ databases">
        <authorList>
            <person name="Schikora-Tamarit M.A."/>
        </authorList>
    </citation>
    <scope>NUCLEOTIDE SEQUENCE</scope>
    <source>
        <strain evidence="2">CBS2887</strain>
    </source>
</reference>
<feature type="region of interest" description="Disordered" evidence="1">
    <location>
        <begin position="16"/>
        <end position="37"/>
    </location>
</feature>
<proteinExistence type="predicted"/>
<feature type="region of interest" description="Disordered" evidence="1">
    <location>
        <begin position="136"/>
        <end position="205"/>
    </location>
</feature>
<sequence length="205" mass="22770">MALDMAIWFQEIKVHPSQEKNGGDHKHGDSVEDTLTGSENGATRMLHLSSETTDGLDTTKGVDDTGETLPEGSELPQVTSGQIRVERTRFVPVLEPDNATFWTTACSDNNRNKNQTNQQQQLEHGKAEFNFTVESDTPRVQGNNHHDDDGDPDSWRQVSPVRDNHSSSRDLTRHDRPPNTDPAVSKPQSRVDKLFQLSDSGGGNR</sequence>
<feature type="region of interest" description="Disordered" evidence="1">
    <location>
        <begin position="49"/>
        <end position="83"/>
    </location>
</feature>
<protein>
    <submittedName>
        <fullName evidence="2">Uncharacterized protein</fullName>
    </submittedName>
</protein>
<evidence type="ECO:0000313" key="3">
    <source>
        <dbReference type="Proteomes" id="UP000774326"/>
    </source>
</evidence>
<feature type="compositionally biased region" description="Basic and acidic residues" evidence="1">
    <location>
        <begin position="162"/>
        <end position="178"/>
    </location>
</feature>
<dbReference type="AlphaFoldDB" id="A0A9P8Q120"/>
<gene>
    <name evidence="2" type="ORF">WICPIJ_007823</name>
</gene>
<feature type="compositionally biased region" description="Basic and acidic residues" evidence="1">
    <location>
        <begin position="16"/>
        <end position="30"/>
    </location>
</feature>
<reference evidence="2" key="1">
    <citation type="journal article" date="2021" name="Open Biol.">
        <title>Shared evolutionary footprints suggest mitochondrial oxidative damage underlies multiple complex I losses in fungi.</title>
        <authorList>
            <person name="Schikora-Tamarit M.A."/>
            <person name="Marcet-Houben M."/>
            <person name="Nosek J."/>
            <person name="Gabaldon T."/>
        </authorList>
    </citation>
    <scope>NUCLEOTIDE SEQUENCE</scope>
    <source>
        <strain evidence="2">CBS2887</strain>
    </source>
</reference>
<evidence type="ECO:0000313" key="2">
    <source>
        <dbReference type="EMBL" id="KAH3681210.1"/>
    </source>
</evidence>
<comment type="caution">
    <text evidence="2">The sequence shown here is derived from an EMBL/GenBank/DDBJ whole genome shotgun (WGS) entry which is preliminary data.</text>
</comment>
<organism evidence="2 3">
    <name type="scientific">Wickerhamomyces pijperi</name>
    <name type="common">Yeast</name>
    <name type="synonym">Pichia pijperi</name>
    <dbReference type="NCBI Taxonomy" id="599730"/>
    <lineage>
        <taxon>Eukaryota</taxon>
        <taxon>Fungi</taxon>
        <taxon>Dikarya</taxon>
        <taxon>Ascomycota</taxon>
        <taxon>Saccharomycotina</taxon>
        <taxon>Saccharomycetes</taxon>
        <taxon>Phaffomycetales</taxon>
        <taxon>Wickerhamomycetaceae</taxon>
        <taxon>Wickerhamomyces</taxon>
    </lineage>
</organism>